<comment type="function">
    <text evidence="8">Sulphite efflux pump required for the secretion of sulphite as a reducing agent. In the presence of sulphite, cystine in keratin is directly cleaved to cysteine and S-sulphocysteine, and thereby, reduced proteins become accessible to hydrolysis by a variety of secreted endo- and exoproteases. Excretion of sulphite mediated by an efflux pump also represents a detoxification pathway for dermatophytes during infection of the epidermal stratum corneum, hair and nails, which are rich in cysteine.</text>
</comment>
<organism evidence="10 11">
    <name type="scientific">Aspergillus terreus</name>
    <dbReference type="NCBI Taxonomy" id="33178"/>
    <lineage>
        <taxon>Eukaryota</taxon>
        <taxon>Fungi</taxon>
        <taxon>Dikarya</taxon>
        <taxon>Ascomycota</taxon>
        <taxon>Pezizomycotina</taxon>
        <taxon>Eurotiomycetes</taxon>
        <taxon>Eurotiomycetidae</taxon>
        <taxon>Eurotiales</taxon>
        <taxon>Aspergillaceae</taxon>
        <taxon>Aspergillus</taxon>
        <taxon>Aspergillus subgen. Circumdati</taxon>
    </lineage>
</organism>
<dbReference type="FunFam" id="1.50.10.150:FF:000004">
    <property type="entry name" value="Malic acid transporter"/>
    <property type="match status" value="1"/>
</dbReference>
<evidence type="ECO:0000256" key="4">
    <source>
        <dbReference type="ARBA" id="ARBA00022475"/>
    </source>
</evidence>
<proteinExistence type="inferred from homology"/>
<comment type="subcellular location">
    <subcellularLocation>
        <location evidence="1">Cell membrane</location>
        <topology evidence="1">Multi-pass membrane protein</topology>
    </subcellularLocation>
</comment>
<evidence type="ECO:0000256" key="8">
    <source>
        <dbReference type="ARBA" id="ARBA00056100"/>
    </source>
</evidence>
<keyword evidence="7" id="KW-0472">Membrane</keyword>
<dbReference type="GO" id="GO:0000319">
    <property type="term" value="F:sulfite transmembrane transporter activity"/>
    <property type="evidence" value="ECO:0007669"/>
    <property type="project" value="TreeGrafter"/>
</dbReference>
<dbReference type="InterPro" id="IPR004695">
    <property type="entry name" value="SLAC1/Mae1/Ssu1/TehA"/>
</dbReference>
<name>A0A5M3Z579_ASPTE</name>
<protein>
    <recommendedName>
        <fullName evidence="9">Sulfite efflux pump SSU1</fullName>
    </recommendedName>
</protein>
<comment type="similarity">
    <text evidence="2">Belongs to the tellurite-resistance/dicarboxylate transporter (TDT) family.</text>
</comment>
<evidence type="ECO:0000256" key="5">
    <source>
        <dbReference type="ARBA" id="ARBA00022692"/>
    </source>
</evidence>
<sequence length="398" mass="42361">MSAHMQGPPAHPVARAIWHFTPQWFLIPQGTGIIAVLLHQEHYQFGALPTLAEIVWIYTITLLGLFLLIYALRIALYRHHVAHELRHNILETSCLASIAITATSIIQLASLQYGASSEGAALAVYILWWVATGLSLAALLAIPYVQLKLQPVGIERIPPAILLPVIGALTSAAGGGVVCVSARLSARLQLPALLVAYLEAGAGFALALAFSAVVLLDHYSHDHPAPDKVFQDMILCGPFGQGGFALQVLGEAVRGGALAGYGSQGVLLSAGAAEPVAFVSEFAGLMAWGFASFWWAFAIVSIVHTLAVQPGGLRATRFSLTSWSLVFPWGVYTNSAVQLGKLLDAPAFHVWSTALLLLLVVLAVWVTALTVRGVVTGRVLGLEHGWGYRYEGGGDKQA</sequence>
<keyword evidence="11" id="KW-1185">Reference proteome</keyword>
<keyword evidence="4" id="KW-1003">Cell membrane</keyword>
<gene>
    <name evidence="10" type="ORF">ATEIFO6365_0005032800</name>
</gene>
<keyword evidence="6" id="KW-1133">Transmembrane helix</keyword>
<evidence type="ECO:0000256" key="9">
    <source>
        <dbReference type="ARBA" id="ARBA00072906"/>
    </source>
</evidence>
<dbReference type="Proteomes" id="UP000452235">
    <property type="component" value="Unassembled WGS sequence"/>
</dbReference>
<evidence type="ECO:0000256" key="2">
    <source>
        <dbReference type="ARBA" id="ARBA00008566"/>
    </source>
</evidence>
<dbReference type="Gene3D" id="1.50.10.150">
    <property type="entry name" value="Voltage-dependent anion channel"/>
    <property type="match status" value="1"/>
</dbReference>
<comment type="caution">
    <text evidence="10">The sequence shown here is derived from an EMBL/GenBank/DDBJ whole genome shotgun (WGS) entry which is preliminary data.</text>
</comment>
<dbReference type="CDD" id="cd09299">
    <property type="entry name" value="TDT"/>
    <property type="match status" value="1"/>
</dbReference>
<evidence type="ECO:0000313" key="10">
    <source>
        <dbReference type="EMBL" id="GFF16138.1"/>
    </source>
</evidence>
<evidence type="ECO:0000256" key="1">
    <source>
        <dbReference type="ARBA" id="ARBA00004651"/>
    </source>
</evidence>
<reference evidence="10 11" key="1">
    <citation type="submission" date="2020-01" db="EMBL/GenBank/DDBJ databases">
        <title>Aspergillus terreus IFO 6365 whole genome shotgun sequence.</title>
        <authorList>
            <person name="Kanamasa S."/>
            <person name="Takahashi H."/>
        </authorList>
    </citation>
    <scope>NUCLEOTIDE SEQUENCE [LARGE SCALE GENOMIC DNA]</scope>
    <source>
        <strain evidence="10 11">IFO 6365</strain>
    </source>
</reference>
<dbReference type="Pfam" id="PF03595">
    <property type="entry name" value="SLAC1"/>
    <property type="match status" value="1"/>
</dbReference>
<accession>A0A5M3Z579</accession>
<evidence type="ECO:0000313" key="11">
    <source>
        <dbReference type="Proteomes" id="UP000452235"/>
    </source>
</evidence>
<dbReference type="PANTHER" id="PTHR31686:SF3">
    <property type="entry name" value="ACID TRANSPORT PROTEIN, PUTATIVE (AFU_ORTHOLOGUE AFUA_4G09410)-RELATED"/>
    <property type="match status" value="1"/>
</dbReference>
<evidence type="ECO:0000256" key="7">
    <source>
        <dbReference type="ARBA" id="ARBA00023136"/>
    </source>
</evidence>
<dbReference type="OrthoDB" id="1099at2759"/>
<dbReference type="VEuPathDB" id="FungiDB:ATEG_07353"/>
<evidence type="ECO:0000256" key="6">
    <source>
        <dbReference type="ARBA" id="ARBA00022989"/>
    </source>
</evidence>
<dbReference type="InterPro" id="IPR038665">
    <property type="entry name" value="Voltage-dep_anion_channel_sf"/>
</dbReference>
<dbReference type="PANTHER" id="PTHR31686">
    <property type="match status" value="1"/>
</dbReference>
<dbReference type="GO" id="GO:0005886">
    <property type="term" value="C:plasma membrane"/>
    <property type="evidence" value="ECO:0007669"/>
    <property type="project" value="UniProtKB-SubCell"/>
</dbReference>
<keyword evidence="5" id="KW-0812">Transmembrane</keyword>
<evidence type="ECO:0000256" key="3">
    <source>
        <dbReference type="ARBA" id="ARBA00022448"/>
    </source>
</evidence>
<keyword evidence="3" id="KW-0813">Transport</keyword>
<dbReference type="InterPro" id="IPR051629">
    <property type="entry name" value="Sulfite_efflux_TDT"/>
</dbReference>
<dbReference type="EMBL" id="BLJY01000005">
    <property type="protein sequence ID" value="GFF16138.1"/>
    <property type="molecule type" value="Genomic_DNA"/>
</dbReference>
<dbReference type="AlphaFoldDB" id="A0A5M3Z579"/>